<organism evidence="2 3">
    <name type="scientific">Apibacter muscae</name>
    <dbReference type="NCBI Taxonomy" id="2509004"/>
    <lineage>
        <taxon>Bacteria</taxon>
        <taxon>Pseudomonadati</taxon>
        <taxon>Bacteroidota</taxon>
        <taxon>Flavobacteriia</taxon>
        <taxon>Flavobacteriales</taxon>
        <taxon>Weeksellaceae</taxon>
        <taxon>Apibacter</taxon>
    </lineage>
</organism>
<evidence type="ECO:0000313" key="2">
    <source>
        <dbReference type="EMBL" id="TWP26222.1"/>
    </source>
</evidence>
<proteinExistence type="predicted"/>
<dbReference type="Pfam" id="PF05050">
    <property type="entry name" value="Methyltransf_21"/>
    <property type="match status" value="1"/>
</dbReference>
<evidence type="ECO:0000313" key="3">
    <source>
        <dbReference type="Proteomes" id="UP000319499"/>
    </source>
</evidence>
<dbReference type="SUPFAM" id="SSF53335">
    <property type="entry name" value="S-adenosyl-L-methionine-dependent methyltransferases"/>
    <property type="match status" value="1"/>
</dbReference>
<comment type="caution">
    <text evidence="2">The sequence shown here is derived from an EMBL/GenBank/DDBJ whole genome shotgun (WGS) entry which is preliminary data.</text>
</comment>
<gene>
    <name evidence="2" type="ORF">ETU09_11020</name>
</gene>
<accession>A0A563D814</accession>
<dbReference type="OrthoDB" id="9812600at2"/>
<feature type="domain" description="Methyltransferase FkbM" evidence="1">
    <location>
        <begin position="60"/>
        <end position="222"/>
    </location>
</feature>
<dbReference type="GO" id="GO:0032259">
    <property type="term" value="P:methylation"/>
    <property type="evidence" value="ECO:0007669"/>
    <property type="project" value="UniProtKB-KW"/>
</dbReference>
<keyword evidence="2" id="KW-0808">Transferase</keyword>
<dbReference type="NCBIfam" id="TIGR01444">
    <property type="entry name" value="fkbM_fam"/>
    <property type="match status" value="1"/>
</dbReference>
<dbReference type="InterPro" id="IPR029063">
    <property type="entry name" value="SAM-dependent_MTases_sf"/>
</dbReference>
<dbReference type="AlphaFoldDB" id="A0A563D814"/>
<name>A0A563D814_9FLAO</name>
<reference evidence="2 3" key="1">
    <citation type="submission" date="2019-02" db="EMBL/GenBank/DDBJ databases">
        <title>Apibacter muscae sp. nov.: a novel member of the house fly microbiota.</title>
        <authorList>
            <person name="Park R."/>
        </authorList>
    </citation>
    <scope>NUCLEOTIDE SEQUENCE [LARGE SCALE GENOMIC DNA]</scope>
    <source>
        <strain evidence="2 3">AL1</strain>
    </source>
</reference>
<dbReference type="PANTHER" id="PTHR34203">
    <property type="entry name" value="METHYLTRANSFERASE, FKBM FAMILY PROTEIN"/>
    <property type="match status" value="1"/>
</dbReference>
<protein>
    <submittedName>
        <fullName evidence="2">FkbM family methyltransferase</fullName>
    </submittedName>
</protein>
<keyword evidence="3" id="KW-1185">Reference proteome</keyword>
<dbReference type="Gene3D" id="3.40.50.150">
    <property type="entry name" value="Vaccinia Virus protein VP39"/>
    <property type="match status" value="1"/>
</dbReference>
<dbReference type="Proteomes" id="UP000319499">
    <property type="component" value="Unassembled WGS sequence"/>
</dbReference>
<dbReference type="GO" id="GO:0008168">
    <property type="term" value="F:methyltransferase activity"/>
    <property type="evidence" value="ECO:0007669"/>
    <property type="project" value="UniProtKB-KW"/>
</dbReference>
<dbReference type="InterPro" id="IPR052514">
    <property type="entry name" value="SAM-dependent_MTase"/>
</dbReference>
<dbReference type="RefSeq" id="WP_146293578.1">
    <property type="nucleotide sequence ID" value="NZ_SELH01000026.1"/>
</dbReference>
<sequence>MTKFREKLIEFTYKYLPYLYKKRFFKKLNHLTKINIEERNVEYEFLYLSEYLKPNNVFFDVGSNVGSYLYYVEKIIGSNHIYGFEPNPYLFKRTKHLFPSVHLEHLALCNTQGTLTFKVPSINNEEISTRGTLKTEYVEDNETSFKLLGVPADTLDNYVNNNHIKKIDFLKIDVEGAEMDVIAGGINAIQKFKPILIVEVEERHHNQESVWKVIQPILKLGYDPYFWDKNSFQLKNFTSMIDTNQKNSDIQNKKQYLNNFIFLPKN</sequence>
<evidence type="ECO:0000259" key="1">
    <source>
        <dbReference type="Pfam" id="PF05050"/>
    </source>
</evidence>
<dbReference type="PANTHER" id="PTHR34203:SF15">
    <property type="entry name" value="SLL1173 PROTEIN"/>
    <property type="match status" value="1"/>
</dbReference>
<dbReference type="EMBL" id="SELH01000026">
    <property type="protein sequence ID" value="TWP26222.1"/>
    <property type="molecule type" value="Genomic_DNA"/>
</dbReference>
<dbReference type="InterPro" id="IPR006342">
    <property type="entry name" value="FkbM_mtfrase"/>
</dbReference>
<keyword evidence="2" id="KW-0489">Methyltransferase</keyword>